<sequence>MTTTAEPFTINPGALLASAPATATAAALNDALAPYRLCLPIVPLRAEVTLAELVACNSGGRYRLHSGPIGRYVRAATVESNGAMLTIGGPTLKRATGYNLNRALAGNGAPLGTVRELTFNLRPLPAATALQLLRGPAEQLLALAAELVAAGLALRALAFDGDGMLLVELAGLPDVLDRQAQAVATAAARYHLSLTANPLTAWQHWEALAHQHAALPSSQRLDLTLPRRALPAFVAACRAATTAPIWGDAGVGSLHVGPLLDQTLAASLKAQAAALGGQPCYEFGPPPTPAFPALAQGGRVTVGDAIAELQAVVGSRYLIHHPDQLAVYGQDASIAQPDGLPLAVALPATTAEVAALMNIAAARGLPVVTRGAGSGLAGGAVPTAGSLVIGLNRMEQIAIDRDQQIAHVGAGVVTAELQRAAERLGLFYPPDPSSQTASTIGGNIACNAGGPRCLKYGVTADYVLGLTAVLADGSIVRYGDGLAGQGESDGLAQLLVGSEGTLAVITEATLRLILLPRARRTTMAIFADLHAACATVEQIMASGIIPASLELMDDTTIAAVEAYLRIGLPRDAGAMLLMLADGEPEAVEREATALAELARAGGAQRVAVARTASDEANLWQARRVIAPALARIRPNRLGEDISVPVTRIAECVNRIKQVSAAYELPIVVFGHAGDGNLHPNILFDARNPTDMARLWPCAEAIFAIALEVGGTLSGEHGIGTLKRPFMRQALGDAQIAIQRAIKARFDPKGRLNPGKVLPS</sequence>
<reference evidence="7 8" key="1">
    <citation type="submission" date="2016-04" db="EMBL/GenBank/DDBJ databases">
        <title>Chloroflexus islandicus sp. nov., a thermophilic filamentous anoxygenic phototrophic bacterium from geyser Strokkur (Iceland).</title>
        <authorList>
            <person name="Gaisin V.A."/>
            <person name="Kalashnikov A.M."/>
            <person name="Sukhacheva M.V."/>
            <person name="Grouzdev D.S."/>
            <person name="Ivanov T.M."/>
            <person name="Kuznetsov B."/>
            <person name="Gorlenko V.M."/>
        </authorList>
    </citation>
    <scope>NUCLEOTIDE SEQUENCE [LARGE SCALE GENOMIC DNA]</scope>
    <source>
        <strain evidence="8">isl-2</strain>
    </source>
</reference>
<protein>
    <submittedName>
        <fullName evidence="7">Lactate dehydrogenase</fullName>
    </submittedName>
</protein>
<dbReference type="FunFam" id="1.10.45.10:FF:000001">
    <property type="entry name" value="D-lactate dehydrogenase mitochondrial"/>
    <property type="match status" value="1"/>
</dbReference>
<dbReference type="InterPro" id="IPR016164">
    <property type="entry name" value="FAD-linked_Oxase-like_C"/>
</dbReference>
<evidence type="ECO:0000259" key="6">
    <source>
        <dbReference type="PROSITE" id="PS51387"/>
    </source>
</evidence>
<dbReference type="GO" id="GO:0016491">
    <property type="term" value="F:oxidoreductase activity"/>
    <property type="evidence" value="ECO:0007669"/>
    <property type="project" value="UniProtKB-KW"/>
</dbReference>
<dbReference type="Pfam" id="PF01565">
    <property type="entry name" value="FAD_binding_4"/>
    <property type="match status" value="1"/>
</dbReference>
<dbReference type="Gene3D" id="3.30.465.10">
    <property type="match status" value="2"/>
</dbReference>
<comment type="cofactor">
    <cofactor evidence="1">
        <name>FAD</name>
        <dbReference type="ChEBI" id="CHEBI:57692"/>
    </cofactor>
</comment>
<dbReference type="FunFam" id="3.30.70.2740:FF:000001">
    <property type="entry name" value="D-lactate dehydrogenase mitochondrial"/>
    <property type="match status" value="1"/>
</dbReference>
<dbReference type="Gene3D" id="3.30.70.2190">
    <property type="match status" value="1"/>
</dbReference>
<dbReference type="PANTHER" id="PTHR42934:SF2">
    <property type="entry name" value="GLYCOLATE OXIDASE SUBUNIT GLCD"/>
    <property type="match status" value="1"/>
</dbReference>
<dbReference type="InterPro" id="IPR036318">
    <property type="entry name" value="FAD-bd_PCMH-like_sf"/>
</dbReference>
<evidence type="ECO:0000256" key="4">
    <source>
        <dbReference type="ARBA" id="ARBA00022827"/>
    </source>
</evidence>
<keyword evidence="8" id="KW-1185">Reference proteome</keyword>
<dbReference type="STRING" id="1707952.A6A03_19350"/>
<keyword evidence="5" id="KW-0560">Oxidoreductase</keyword>
<dbReference type="InterPro" id="IPR016171">
    <property type="entry name" value="Vanillyl_alc_oxidase_C-sub2"/>
</dbReference>
<evidence type="ECO:0000256" key="1">
    <source>
        <dbReference type="ARBA" id="ARBA00001974"/>
    </source>
</evidence>
<dbReference type="InterPro" id="IPR016167">
    <property type="entry name" value="FAD-bd_PCMH_sub1"/>
</dbReference>
<evidence type="ECO:0000256" key="2">
    <source>
        <dbReference type="ARBA" id="ARBA00008000"/>
    </source>
</evidence>
<dbReference type="GO" id="GO:0071949">
    <property type="term" value="F:FAD binding"/>
    <property type="evidence" value="ECO:0007669"/>
    <property type="project" value="InterPro"/>
</dbReference>
<dbReference type="Proteomes" id="UP000078287">
    <property type="component" value="Unassembled WGS sequence"/>
</dbReference>
<evidence type="ECO:0000313" key="8">
    <source>
        <dbReference type="Proteomes" id="UP000078287"/>
    </source>
</evidence>
<proteinExistence type="inferred from homology"/>
<dbReference type="Gene3D" id="1.10.45.10">
    <property type="entry name" value="Vanillyl-alcohol Oxidase, Chain A, domain 4"/>
    <property type="match status" value="1"/>
</dbReference>
<keyword evidence="4" id="KW-0274">FAD</keyword>
<evidence type="ECO:0000313" key="7">
    <source>
        <dbReference type="EMBL" id="OAN40267.1"/>
    </source>
</evidence>
<accession>A0A178LZ92</accession>
<dbReference type="InterPro" id="IPR016166">
    <property type="entry name" value="FAD-bd_PCMH"/>
</dbReference>
<dbReference type="RefSeq" id="WP_066790959.1">
    <property type="nucleotide sequence ID" value="NZ_LWQS01000094.1"/>
</dbReference>
<dbReference type="PANTHER" id="PTHR42934">
    <property type="entry name" value="GLYCOLATE OXIDASE SUBUNIT GLCD"/>
    <property type="match status" value="1"/>
</dbReference>
<dbReference type="InterPro" id="IPR051914">
    <property type="entry name" value="FAD-linked_OxidoTrans_Type4"/>
</dbReference>
<dbReference type="InterPro" id="IPR006094">
    <property type="entry name" value="Oxid_FAD_bind_N"/>
</dbReference>
<feature type="domain" description="FAD-binding PCMH-type" evidence="6">
    <location>
        <begin position="337"/>
        <end position="515"/>
    </location>
</feature>
<dbReference type="Pfam" id="PF02913">
    <property type="entry name" value="FAD-oxidase_C"/>
    <property type="match status" value="1"/>
</dbReference>
<gene>
    <name evidence="7" type="ORF">A6A03_19350</name>
</gene>
<comment type="similarity">
    <text evidence="2">Belongs to the FAD-binding oxidoreductase/transferase type 4 family.</text>
</comment>
<organism evidence="7 8">
    <name type="scientific">Chloroflexus islandicus</name>
    <dbReference type="NCBI Taxonomy" id="1707952"/>
    <lineage>
        <taxon>Bacteria</taxon>
        <taxon>Bacillati</taxon>
        <taxon>Chloroflexota</taxon>
        <taxon>Chloroflexia</taxon>
        <taxon>Chloroflexales</taxon>
        <taxon>Chloroflexineae</taxon>
        <taxon>Chloroflexaceae</taxon>
        <taxon>Chloroflexus</taxon>
    </lineage>
</organism>
<dbReference type="SUPFAM" id="SSF55103">
    <property type="entry name" value="FAD-linked oxidases, C-terminal domain"/>
    <property type="match status" value="2"/>
</dbReference>
<dbReference type="SUPFAM" id="SSF56176">
    <property type="entry name" value="FAD-binding/transporter-associated domain-like"/>
    <property type="match status" value="2"/>
</dbReference>
<evidence type="ECO:0000256" key="3">
    <source>
        <dbReference type="ARBA" id="ARBA00022630"/>
    </source>
</evidence>
<dbReference type="PROSITE" id="PS51387">
    <property type="entry name" value="FAD_PCMH"/>
    <property type="match status" value="1"/>
</dbReference>
<dbReference type="AlphaFoldDB" id="A0A178LZ92"/>
<name>A0A178LZ92_9CHLR</name>
<dbReference type="Gene3D" id="3.30.43.10">
    <property type="entry name" value="Uridine Diphospho-n-acetylenolpyruvylglucosamine Reductase, domain 2"/>
    <property type="match status" value="1"/>
</dbReference>
<dbReference type="InterPro" id="IPR004113">
    <property type="entry name" value="FAD-bd_oxidored_4_C"/>
</dbReference>
<dbReference type="Gene3D" id="3.30.70.2740">
    <property type="match status" value="1"/>
</dbReference>
<evidence type="ECO:0000256" key="5">
    <source>
        <dbReference type="ARBA" id="ARBA00023002"/>
    </source>
</evidence>
<keyword evidence="3" id="KW-0285">Flavoprotein</keyword>
<comment type="caution">
    <text evidence="7">The sequence shown here is derived from an EMBL/GenBank/DDBJ whole genome shotgun (WGS) entry which is preliminary data.</text>
</comment>
<dbReference type="InterPro" id="IPR016169">
    <property type="entry name" value="FAD-bd_PCMH_sub2"/>
</dbReference>
<dbReference type="EMBL" id="LWQS01000094">
    <property type="protein sequence ID" value="OAN40267.1"/>
    <property type="molecule type" value="Genomic_DNA"/>
</dbReference>
<dbReference type="OrthoDB" id="9767256at2"/>